<evidence type="ECO:0000256" key="3">
    <source>
        <dbReference type="ARBA" id="ARBA00023002"/>
    </source>
</evidence>
<proteinExistence type="inferred from homology"/>
<evidence type="ECO:0000256" key="5">
    <source>
        <dbReference type="RuleBase" id="RU003719"/>
    </source>
</evidence>
<accession>A0A3E2VZ57</accession>
<dbReference type="Gene3D" id="3.40.50.720">
    <property type="entry name" value="NAD(P)-binding Rossmann-like Domain"/>
    <property type="match status" value="2"/>
</dbReference>
<dbReference type="InterPro" id="IPR006139">
    <property type="entry name" value="D-isomer_2_OHA_DH_cat_dom"/>
</dbReference>
<dbReference type="PANTHER" id="PTHR42789:SF1">
    <property type="entry name" value="D-ISOMER SPECIFIC 2-HYDROXYACID DEHYDROGENASE FAMILY PROTEIN (AFU_ORTHOLOGUE AFUA_6G10090)"/>
    <property type="match status" value="1"/>
</dbReference>
<dbReference type="OrthoDB" id="9805416at2"/>
<gene>
    <name evidence="8" type="ORF">DXA38_07195</name>
</gene>
<dbReference type="CDD" id="cd12172">
    <property type="entry name" value="PGDH_like_2"/>
    <property type="match status" value="1"/>
</dbReference>
<dbReference type="GO" id="GO:0016616">
    <property type="term" value="F:oxidoreductase activity, acting on the CH-OH group of donors, NAD or NADP as acceptor"/>
    <property type="evidence" value="ECO:0007669"/>
    <property type="project" value="InterPro"/>
</dbReference>
<dbReference type="AlphaFoldDB" id="A0A3E2VZ57"/>
<evidence type="ECO:0000259" key="7">
    <source>
        <dbReference type="Pfam" id="PF02826"/>
    </source>
</evidence>
<dbReference type="GO" id="GO:0051287">
    <property type="term" value="F:NAD binding"/>
    <property type="evidence" value="ECO:0007669"/>
    <property type="project" value="InterPro"/>
</dbReference>
<dbReference type="RefSeq" id="WP_117442570.1">
    <property type="nucleotide sequence ID" value="NZ_JAJFEN010000016.1"/>
</dbReference>
<evidence type="ECO:0000259" key="6">
    <source>
        <dbReference type="Pfam" id="PF00389"/>
    </source>
</evidence>
<keyword evidence="3 5" id="KW-0560">Oxidoreductase</keyword>
<feature type="domain" description="D-isomer specific 2-hydroxyacid dehydrogenase catalytic" evidence="6">
    <location>
        <begin position="12"/>
        <end position="305"/>
    </location>
</feature>
<name>A0A3E2VZ57_CLOIN</name>
<keyword evidence="2" id="KW-0028">Amino-acid biosynthesis</keyword>
<keyword evidence="4" id="KW-0520">NAD</keyword>
<evidence type="ECO:0000313" key="9">
    <source>
        <dbReference type="Proteomes" id="UP000260025"/>
    </source>
</evidence>
<dbReference type="InterPro" id="IPR006140">
    <property type="entry name" value="D-isomer_DH_NAD-bd"/>
</dbReference>
<evidence type="ECO:0000256" key="2">
    <source>
        <dbReference type="ARBA" id="ARBA00022605"/>
    </source>
</evidence>
<dbReference type="EMBL" id="QVEV01000007">
    <property type="protein sequence ID" value="RGC16810.1"/>
    <property type="molecule type" value="Genomic_DNA"/>
</dbReference>
<comment type="caution">
    <text evidence="8">The sequence shown here is derived from an EMBL/GenBank/DDBJ whole genome shotgun (WGS) entry which is preliminary data.</text>
</comment>
<dbReference type="PANTHER" id="PTHR42789">
    <property type="entry name" value="D-ISOMER SPECIFIC 2-HYDROXYACID DEHYDROGENASE FAMILY PROTEIN (AFU_ORTHOLOGUE AFUA_6G10090)"/>
    <property type="match status" value="1"/>
</dbReference>
<evidence type="ECO:0000256" key="4">
    <source>
        <dbReference type="ARBA" id="ARBA00023027"/>
    </source>
</evidence>
<dbReference type="GO" id="GO:0008652">
    <property type="term" value="P:amino acid biosynthetic process"/>
    <property type="evidence" value="ECO:0007669"/>
    <property type="project" value="UniProtKB-KW"/>
</dbReference>
<reference evidence="8 9" key="1">
    <citation type="submission" date="2018-08" db="EMBL/GenBank/DDBJ databases">
        <title>A genome reference for cultivated species of the human gut microbiota.</title>
        <authorList>
            <person name="Zou Y."/>
            <person name="Xue W."/>
            <person name="Luo G."/>
        </authorList>
    </citation>
    <scope>NUCLEOTIDE SEQUENCE [LARGE SCALE GENOMIC DNA]</scope>
    <source>
        <strain evidence="8 9">OF01-2LB</strain>
    </source>
</reference>
<dbReference type="Proteomes" id="UP000260025">
    <property type="component" value="Unassembled WGS sequence"/>
</dbReference>
<dbReference type="InterPro" id="IPR050857">
    <property type="entry name" value="D-2-hydroxyacid_DH"/>
</dbReference>
<dbReference type="Pfam" id="PF00389">
    <property type="entry name" value="2-Hacid_dh"/>
    <property type="match status" value="1"/>
</dbReference>
<dbReference type="SUPFAM" id="SSF51735">
    <property type="entry name" value="NAD(P)-binding Rossmann-fold domains"/>
    <property type="match status" value="1"/>
</dbReference>
<feature type="domain" description="D-isomer specific 2-hydroxyacid dehydrogenase NAD-binding" evidence="7">
    <location>
        <begin position="111"/>
        <end position="283"/>
    </location>
</feature>
<dbReference type="InterPro" id="IPR029752">
    <property type="entry name" value="D-isomer_DH_CS1"/>
</dbReference>
<protein>
    <submittedName>
        <fullName evidence="8">3-phosphoglycerate dehydrogenase</fullName>
    </submittedName>
</protein>
<comment type="similarity">
    <text evidence="1 5">Belongs to the D-isomer specific 2-hydroxyacid dehydrogenase family.</text>
</comment>
<evidence type="ECO:0000256" key="1">
    <source>
        <dbReference type="ARBA" id="ARBA00005854"/>
    </source>
</evidence>
<sequence length="307" mass="33976">MKLLVTSKSFGKLRDEPIRRLKEAGFTVFLNEKGRLLSEEEMVEAIQGMDAVILGTEVFNRNVIDHADNLKIVSRYGVGLDKIDVDYLEEKGIALRIARFANTNSVADHTVGLMLSLCHNITRSDANIRAHVWKKPVAKDLYQSTVGILGLGAIGKAVARRLKGFDCKILAFDSVYDEEFVKEYGIQKAAVDEILRTADFLTLHLPALPEFSPLLDAEAFLKLKKDAVIINTARAKLIDQNALYEALKNGQLYGYGSDVHFMEPGFDEELIASEKTVLTPHIAASSAGAIQRMSDIAVENVLEYFGS</sequence>
<organism evidence="8 9">
    <name type="scientific">Clostridium innocuum</name>
    <dbReference type="NCBI Taxonomy" id="1522"/>
    <lineage>
        <taxon>Bacteria</taxon>
        <taxon>Bacillati</taxon>
        <taxon>Bacillota</taxon>
        <taxon>Clostridia</taxon>
        <taxon>Eubacteriales</taxon>
        <taxon>Clostridiaceae</taxon>
        <taxon>Clostridium</taxon>
    </lineage>
</organism>
<dbReference type="PROSITE" id="PS00065">
    <property type="entry name" value="D_2_HYDROXYACID_DH_1"/>
    <property type="match status" value="1"/>
</dbReference>
<dbReference type="InterPro" id="IPR036291">
    <property type="entry name" value="NAD(P)-bd_dom_sf"/>
</dbReference>
<dbReference type="SUPFAM" id="SSF52283">
    <property type="entry name" value="Formate/glycerate dehydrogenase catalytic domain-like"/>
    <property type="match status" value="1"/>
</dbReference>
<evidence type="ECO:0000313" key="8">
    <source>
        <dbReference type="EMBL" id="RGC16810.1"/>
    </source>
</evidence>
<dbReference type="Pfam" id="PF02826">
    <property type="entry name" value="2-Hacid_dh_C"/>
    <property type="match status" value="1"/>
</dbReference>